<evidence type="ECO:0000313" key="3">
    <source>
        <dbReference type="Proteomes" id="UP000318478"/>
    </source>
</evidence>
<gene>
    <name evidence="2" type="ORF">Pla123a_23160</name>
</gene>
<feature type="transmembrane region" description="Helical" evidence="1">
    <location>
        <begin position="6"/>
        <end position="25"/>
    </location>
</feature>
<organism evidence="2 3">
    <name type="scientific">Posidoniimonas polymericola</name>
    <dbReference type="NCBI Taxonomy" id="2528002"/>
    <lineage>
        <taxon>Bacteria</taxon>
        <taxon>Pseudomonadati</taxon>
        <taxon>Planctomycetota</taxon>
        <taxon>Planctomycetia</taxon>
        <taxon>Pirellulales</taxon>
        <taxon>Lacipirellulaceae</taxon>
        <taxon>Posidoniimonas</taxon>
    </lineage>
</organism>
<accession>A0A5C5YPK5</accession>
<evidence type="ECO:0000256" key="1">
    <source>
        <dbReference type="SAM" id="Phobius"/>
    </source>
</evidence>
<dbReference type="Proteomes" id="UP000318478">
    <property type="component" value="Unassembled WGS sequence"/>
</dbReference>
<feature type="transmembrane region" description="Helical" evidence="1">
    <location>
        <begin position="52"/>
        <end position="74"/>
    </location>
</feature>
<dbReference type="AlphaFoldDB" id="A0A5C5YPK5"/>
<sequence length="114" mass="11652">MDYVKAAAGAIGGAVAGAVVFILLARAGLHAGMLMGAGAGWGVQLAVRDRNLATGVIALVAGLVASVLAEWYALPFMADPSLPFFLAHLHQINFIHLLLLGAGVVAGFFWAKGP</sequence>
<reference evidence="2 3" key="1">
    <citation type="submission" date="2019-02" db="EMBL/GenBank/DDBJ databases">
        <title>Deep-cultivation of Planctomycetes and their phenomic and genomic characterization uncovers novel biology.</title>
        <authorList>
            <person name="Wiegand S."/>
            <person name="Jogler M."/>
            <person name="Boedeker C."/>
            <person name="Pinto D."/>
            <person name="Vollmers J."/>
            <person name="Rivas-Marin E."/>
            <person name="Kohn T."/>
            <person name="Peeters S.H."/>
            <person name="Heuer A."/>
            <person name="Rast P."/>
            <person name="Oberbeckmann S."/>
            <person name="Bunk B."/>
            <person name="Jeske O."/>
            <person name="Meyerdierks A."/>
            <person name="Storesund J.E."/>
            <person name="Kallscheuer N."/>
            <person name="Luecker S."/>
            <person name="Lage O.M."/>
            <person name="Pohl T."/>
            <person name="Merkel B.J."/>
            <person name="Hornburger P."/>
            <person name="Mueller R.-W."/>
            <person name="Bruemmer F."/>
            <person name="Labrenz M."/>
            <person name="Spormann A.M."/>
            <person name="Op Den Camp H."/>
            <person name="Overmann J."/>
            <person name="Amann R."/>
            <person name="Jetten M.S.M."/>
            <person name="Mascher T."/>
            <person name="Medema M.H."/>
            <person name="Devos D.P."/>
            <person name="Kaster A.-K."/>
            <person name="Ovreas L."/>
            <person name="Rohde M."/>
            <person name="Galperin M.Y."/>
            <person name="Jogler C."/>
        </authorList>
    </citation>
    <scope>NUCLEOTIDE SEQUENCE [LARGE SCALE GENOMIC DNA]</scope>
    <source>
        <strain evidence="2 3">Pla123a</strain>
    </source>
</reference>
<name>A0A5C5YPK5_9BACT</name>
<proteinExistence type="predicted"/>
<evidence type="ECO:0000313" key="2">
    <source>
        <dbReference type="EMBL" id="TWT76892.1"/>
    </source>
</evidence>
<protein>
    <submittedName>
        <fullName evidence="2">Uncharacterized protein</fullName>
    </submittedName>
</protein>
<keyword evidence="1" id="KW-0812">Transmembrane</keyword>
<dbReference type="EMBL" id="SJPO01000005">
    <property type="protein sequence ID" value="TWT76892.1"/>
    <property type="molecule type" value="Genomic_DNA"/>
</dbReference>
<comment type="caution">
    <text evidence="2">The sequence shown here is derived from an EMBL/GenBank/DDBJ whole genome shotgun (WGS) entry which is preliminary data.</text>
</comment>
<dbReference type="RefSeq" id="WP_146587022.1">
    <property type="nucleotide sequence ID" value="NZ_SJPO01000005.1"/>
</dbReference>
<keyword evidence="1" id="KW-0472">Membrane</keyword>
<keyword evidence="1" id="KW-1133">Transmembrane helix</keyword>
<keyword evidence="3" id="KW-1185">Reference proteome</keyword>
<feature type="transmembrane region" description="Helical" evidence="1">
    <location>
        <begin position="94"/>
        <end position="111"/>
    </location>
</feature>